<comment type="caution">
    <text evidence="1">The sequence shown here is derived from an EMBL/GenBank/DDBJ whole genome shotgun (WGS) entry which is preliminary data.</text>
</comment>
<evidence type="ECO:0000313" key="2">
    <source>
        <dbReference type="Proteomes" id="UP000230778"/>
    </source>
</evidence>
<gene>
    <name evidence="1" type="ORF">COW72_01615</name>
</gene>
<evidence type="ECO:0000313" key="1">
    <source>
        <dbReference type="EMBL" id="PIQ06795.1"/>
    </source>
</evidence>
<dbReference type="AlphaFoldDB" id="A0A2H0FJH8"/>
<name>A0A2H0FJH8_9BACT</name>
<accession>A0A2H0FJH8</accession>
<dbReference type="EMBL" id="PCUC01000089">
    <property type="protein sequence ID" value="PIQ06795.1"/>
    <property type="molecule type" value="Genomic_DNA"/>
</dbReference>
<sequence length="125" mass="13913">FSLKASTSIKETSQANSLAQETMEAVRNFRDGTTWDSDGLGTLTAGVAYYPQKTADTPPKWQLIQGEETVDGFTRKIFFEDVQRDSNDNIVETGGTNDPDTKKVKVTVSWGGKEVKIITYLTNWK</sequence>
<feature type="non-terminal residue" evidence="1">
    <location>
        <position position="1"/>
    </location>
</feature>
<organism evidence="1 2">
    <name type="scientific">Candidatus Nealsonbacteria bacterium CG18_big_fil_WC_8_21_14_2_50_37_10</name>
    <dbReference type="NCBI Taxonomy" id="1974717"/>
    <lineage>
        <taxon>Bacteria</taxon>
        <taxon>Candidatus Nealsoniibacteriota</taxon>
    </lineage>
</organism>
<reference evidence="1 2" key="1">
    <citation type="submission" date="2017-09" db="EMBL/GenBank/DDBJ databases">
        <title>Depth-based differentiation of microbial function through sediment-hosted aquifers and enrichment of novel symbionts in the deep terrestrial subsurface.</title>
        <authorList>
            <person name="Probst A.J."/>
            <person name="Ladd B."/>
            <person name="Jarett J.K."/>
            <person name="Geller-Mcgrath D.E."/>
            <person name="Sieber C.M."/>
            <person name="Emerson J.B."/>
            <person name="Anantharaman K."/>
            <person name="Thomas B.C."/>
            <person name="Malmstrom R."/>
            <person name="Stieglmeier M."/>
            <person name="Klingl A."/>
            <person name="Woyke T."/>
            <person name="Ryan C.M."/>
            <person name="Banfield J.F."/>
        </authorList>
    </citation>
    <scope>NUCLEOTIDE SEQUENCE [LARGE SCALE GENOMIC DNA]</scope>
    <source>
        <strain evidence="1">CG18_big_fil_WC_8_21_14_2_50_37_10</strain>
    </source>
</reference>
<protein>
    <submittedName>
        <fullName evidence="1">Uncharacterized protein</fullName>
    </submittedName>
</protein>
<proteinExistence type="predicted"/>
<dbReference type="Proteomes" id="UP000230778">
    <property type="component" value="Unassembled WGS sequence"/>
</dbReference>